<reference evidence="1 2" key="1">
    <citation type="submission" date="2011-06" db="EMBL/GenBank/DDBJ databases">
        <authorList>
            <person name="Bador J."/>
            <person name="Amoureux L."/>
            <person name="Neuwirth C."/>
        </authorList>
    </citation>
    <scope>NUCLEOTIDE SEQUENCE [LARGE SCALE GENOMIC DNA]</scope>
    <source>
        <strain evidence="1 2">AXX-A</strain>
    </source>
</reference>
<gene>
    <name evidence="1" type="ORF">AXXA_04818</name>
</gene>
<dbReference type="HOGENOM" id="CLU_830610_0_0_4"/>
<dbReference type="Proteomes" id="UP000004853">
    <property type="component" value="Unassembled WGS sequence"/>
</dbReference>
<dbReference type="AlphaFoldDB" id="F7SWB6"/>
<evidence type="ECO:0008006" key="3">
    <source>
        <dbReference type="Google" id="ProtNLM"/>
    </source>
</evidence>
<comment type="caution">
    <text evidence="1">The sequence shown here is derived from an EMBL/GenBank/DDBJ whole genome shotgun (WGS) entry which is preliminary data.</text>
</comment>
<name>F7SWB6_9BURK</name>
<dbReference type="RefSeq" id="WP_006391016.1">
    <property type="nucleotide sequence ID" value="NZ_GL982453.1"/>
</dbReference>
<organism evidence="1 2">
    <name type="scientific">Achromobacter insuavis AXX-A</name>
    <dbReference type="NCBI Taxonomy" id="1003200"/>
    <lineage>
        <taxon>Bacteria</taxon>
        <taxon>Pseudomonadati</taxon>
        <taxon>Pseudomonadota</taxon>
        <taxon>Betaproteobacteria</taxon>
        <taxon>Burkholderiales</taxon>
        <taxon>Alcaligenaceae</taxon>
        <taxon>Achromobacter</taxon>
    </lineage>
</organism>
<dbReference type="PATRIC" id="fig|1003200.3.peg.935"/>
<dbReference type="OrthoDB" id="9967096at2"/>
<dbReference type="EMBL" id="AFRQ01000030">
    <property type="protein sequence ID" value="EGP47607.1"/>
    <property type="molecule type" value="Genomic_DNA"/>
</dbReference>
<proteinExistence type="predicted"/>
<evidence type="ECO:0000313" key="1">
    <source>
        <dbReference type="EMBL" id="EGP47607.1"/>
    </source>
</evidence>
<evidence type="ECO:0000313" key="2">
    <source>
        <dbReference type="Proteomes" id="UP000004853"/>
    </source>
</evidence>
<sequence>MTFNVPPAVNLSSSNAPIGGQILYISHPYEFQYRCTNSSPFPQRVALAVLGDYTPVRQAMRDASLRLDIVNDGDMINMWNPDPEVPGGRPTTTIREPYIGDTGIRSAYIVLVLSSTKRVNTPLRVFLPPTSAFKLIADEWAVGSPGIFLNTTASRFQYIPVCVGDVSVDNVVRFDPVLTTVSYNGKLPQSKPFNVITRINQPACAGVDALVKPPSTSNPLDEFLLRLAVSFQLQSGGRIDIDDESLILTNAAGQENGLKLRITNASGQSVKLGPVSLDDHGVPHGYYRNNLAGSLHGSTLSLTQQYTAHLERQPGTVLRTGQYSAQMLVKFHYF</sequence>
<protein>
    <recommendedName>
        <fullName evidence="3">Fimbrial-type adhesion domain-containing protein</fullName>
    </recommendedName>
</protein>
<accession>F7SWB6</accession>